<dbReference type="AlphaFoldDB" id="F9DXV2"/>
<comment type="pathway">
    <text evidence="4">Lipid metabolism.</text>
</comment>
<dbReference type="Pfam" id="PF02880">
    <property type="entry name" value="PGM_PMM_III"/>
    <property type="match status" value="1"/>
</dbReference>
<dbReference type="Pfam" id="PF00408">
    <property type="entry name" value="PGM_PMM_IV"/>
    <property type="match status" value="1"/>
</dbReference>
<dbReference type="InterPro" id="IPR005846">
    <property type="entry name" value="A-D-PHexomutase_a/b/a-III"/>
</dbReference>
<comment type="caution">
    <text evidence="20">The sequence shown here is derived from an EMBL/GenBank/DDBJ whole genome shotgun (WGS) entry which is preliminary data.</text>
</comment>
<dbReference type="GO" id="GO:0008973">
    <property type="term" value="F:phosphopentomutase activity"/>
    <property type="evidence" value="ECO:0007669"/>
    <property type="project" value="TreeGrafter"/>
</dbReference>
<evidence type="ECO:0000259" key="16">
    <source>
        <dbReference type="Pfam" id="PF00408"/>
    </source>
</evidence>
<accession>F9DXV2</accession>
<comment type="catalytic activity">
    <reaction evidence="1">
        <text>alpha-D-glucose 1-phosphate = alpha-D-glucose 6-phosphate</text>
        <dbReference type="Rhea" id="RHEA:23536"/>
        <dbReference type="ChEBI" id="CHEBI:58225"/>
        <dbReference type="ChEBI" id="CHEBI:58601"/>
        <dbReference type="EC" id="5.4.2.2"/>
    </reaction>
</comment>
<dbReference type="Pfam" id="PF02879">
    <property type="entry name" value="PGM_PMM_II"/>
    <property type="match status" value="1"/>
</dbReference>
<dbReference type="Pfam" id="PF02878">
    <property type="entry name" value="PGM_PMM_I"/>
    <property type="match status" value="1"/>
</dbReference>
<evidence type="ECO:0000256" key="8">
    <source>
        <dbReference type="ARBA" id="ARBA00022553"/>
    </source>
</evidence>
<feature type="domain" description="Alpha-D-phosphohexomutase C-terminal" evidence="16">
    <location>
        <begin position="518"/>
        <end position="555"/>
    </location>
</feature>
<evidence type="ECO:0000256" key="11">
    <source>
        <dbReference type="ARBA" id="ARBA00023235"/>
    </source>
</evidence>
<dbReference type="GO" id="GO:0006166">
    <property type="term" value="P:purine ribonucleoside salvage"/>
    <property type="evidence" value="ECO:0007669"/>
    <property type="project" value="TreeGrafter"/>
</dbReference>
<keyword evidence="7" id="KW-0313">Glucose metabolism</keyword>
<dbReference type="GO" id="GO:0000287">
    <property type="term" value="F:magnesium ion binding"/>
    <property type="evidence" value="ECO:0007669"/>
    <property type="project" value="InterPro"/>
</dbReference>
<evidence type="ECO:0000256" key="14">
    <source>
        <dbReference type="ARBA" id="ARBA00041467"/>
    </source>
</evidence>
<dbReference type="PRINTS" id="PR00509">
    <property type="entry name" value="PGMPMM"/>
</dbReference>
<proteinExistence type="inferred from homology"/>
<protein>
    <recommendedName>
        <fullName evidence="12">Phosphoglucomutase</fullName>
        <ecNumber evidence="6">5.4.2.2</ecNumber>
    </recommendedName>
    <alternativeName>
        <fullName evidence="14">Alpha-phosphoglucomutase</fullName>
    </alternativeName>
    <alternativeName>
        <fullName evidence="13">Glucose phosphomutase</fullName>
    </alternativeName>
</protein>
<dbReference type="SUPFAM" id="SSF53738">
    <property type="entry name" value="Phosphoglucomutase, first 3 domains"/>
    <property type="match status" value="3"/>
</dbReference>
<evidence type="ECO:0000256" key="2">
    <source>
        <dbReference type="ARBA" id="ARBA00001946"/>
    </source>
</evidence>
<organism evidence="20 21">
    <name type="scientific">Sporosarcina newyorkensis 2681</name>
    <dbReference type="NCBI Taxonomy" id="1027292"/>
    <lineage>
        <taxon>Bacteria</taxon>
        <taxon>Bacillati</taxon>
        <taxon>Bacillota</taxon>
        <taxon>Bacilli</taxon>
        <taxon>Bacillales</taxon>
        <taxon>Caryophanaceae</taxon>
        <taxon>Sporosarcina</taxon>
    </lineage>
</organism>
<feature type="domain" description="Alpha-D-phosphohexomutase alpha/beta/alpha" evidence="17">
    <location>
        <begin position="49"/>
        <end position="185"/>
    </location>
</feature>
<evidence type="ECO:0000256" key="1">
    <source>
        <dbReference type="ARBA" id="ARBA00000443"/>
    </source>
</evidence>
<dbReference type="GO" id="GO:0006006">
    <property type="term" value="P:glucose metabolic process"/>
    <property type="evidence" value="ECO:0007669"/>
    <property type="project" value="UniProtKB-KW"/>
</dbReference>
<dbReference type="EMBL" id="AFPZ01000115">
    <property type="protein sequence ID" value="EGQ20090.1"/>
    <property type="molecule type" value="Genomic_DNA"/>
</dbReference>
<dbReference type="PANTHER" id="PTHR45745">
    <property type="entry name" value="PHOSPHOMANNOMUTASE 45A"/>
    <property type="match status" value="1"/>
</dbReference>
<evidence type="ECO:0000256" key="13">
    <source>
        <dbReference type="ARBA" id="ARBA00041398"/>
    </source>
</evidence>
<dbReference type="PROSITE" id="PS00710">
    <property type="entry name" value="PGM_PMM"/>
    <property type="match status" value="1"/>
</dbReference>
<evidence type="ECO:0000259" key="17">
    <source>
        <dbReference type="Pfam" id="PF02878"/>
    </source>
</evidence>
<dbReference type="InterPro" id="IPR016066">
    <property type="entry name" value="A-D-PHexomutase_CS"/>
</dbReference>
<dbReference type="InterPro" id="IPR016055">
    <property type="entry name" value="A-D-PHexomutase_a/b/a-I/II/III"/>
</dbReference>
<feature type="domain" description="Alpha-D-phosphohexomutase alpha/beta/alpha" evidence="19">
    <location>
        <begin position="330"/>
        <end position="456"/>
    </location>
</feature>
<dbReference type="InterPro" id="IPR036900">
    <property type="entry name" value="A-D-PHexomutase_C_sf"/>
</dbReference>
<evidence type="ECO:0000259" key="19">
    <source>
        <dbReference type="Pfam" id="PF02880"/>
    </source>
</evidence>
<comment type="pathway">
    <text evidence="3">Glycolipid metabolism; diglucosyl-diacylglycerol biosynthesis.</text>
</comment>
<dbReference type="Gene3D" id="3.30.310.50">
    <property type="entry name" value="Alpha-D-phosphohexomutase, C-terminal domain"/>
    <property type="match status" value="1"/>
</dbReference>
<evidence type="ECO:0000256" key="4">
    <source>
        <dbReference type="ARBA" id="ARBA00005189"/>
    </source>
</evidence>
<dbReference type="Proteomes" id="UP000005316">
    <property type="component" value="Unassembled WGS sequence"/>
</dbReference>
<evidence type="ECO:0000256" key="15">
    <source>
        <dbReference type="RuleBase" id="RU004326"/>
    </source>
</evidence>
<keyword evidence="8" id="KW-0597">Phosphoprotein</keyword>
<comment type="similarity">
    <text evidence="5 15">Belongs to the phosphohexose mutase family.</text>
</comment>
<feature type="domain" description="Alpha-D-phosphohexomutase alpha/beta/alpha" evidence="18">
    <location>
        <begin position="217"/>
        <end position="318"/>
    </location>
</feature>
<keyword evidence="10 15" id="KW-0460">Magnesium</keyword>
<evidence type="ECO:0000313" key="21">
    <source>
        <dbReference type="Proteomes" id="UP000005316"/>
    </source>
</evidence>
<evidence type="ECO:0000256" key="6">
    <source>
        <dbReference type="ARBA" id="ARBA00012728"/>
    </source>
</evidence>
<evidence type="ECO:0000256" key="3">
    <source>
        <dbReference type="ARBA" id="ARBA00005164"/>
    </source>
</evidence>
<sequence>MKGSNMMHWRQKVDYWLETLGDEDPLKIDLLKNLSNEKLMEDSFYKDLAFGTGGIRSVMGPGSNRLNVYTVRKSALGLAQYILDQDDDAKTRGVVIAYDSRHLSQEFALEAAKTIGRQGVQVYLFDELRPTPLLSFAVRHLNAYAGIIITASHNPPAYNGIKMYGQDGAQLPPAAVDSMVGYLEQIESELLIEAADEKQLKKSGLLRYIGEKVDLAYIQALRTIQLDKKAQPKDLYIVFTALHGTATKPVKKAFSALGFNDVIFVKEQSFPDGNFSTVKSPNPEDAAAFDMAIQYGKESNSDILLATDPDADRLGVAVKNDLNEYVLLTGNQMGAILIQYMLEQKKLAGNLPEDGCIIKTIVTTELASAIATNYGIKTIDTLTGFKFIAEKINEFKQFNSHTFLFGYEESYGFLIGDFVRDKDAIQAAVFISEAAAYYKNQGKSLYKILTGLFEKFGYYKEETRSIMLEGKNGAEQIERIMTSFRDEPPGTINSIPVIKIEDYFKRESLDTVTGEKAEINLPKSDVLKYKLEDGSSICIRPSGTEPKCKFYFAVKGKTAESANERLSELVKAVFNSTCDLALHSI</sequence>
<dbReference type="Gene3D" id="3.40.120.10">
    <property type="entry name" value="Alpha-D-Glucose-1,6-Bisphosphate, subunit A, domain 3"/>
    <property type="match status" value="3"/>
</dbReference>
<comment type="cofactor">
    <cofactor evidence="2">
        <name>Mg(2+)</name>
        <dbReference type="ChEBI" id="CHEBI:18420"/>
    </cofactor>
</comment>
<evidence type="ECO:0000256" key="7">
    <source>
        <dbReference type="ARBA" id="ARBA00022526"/>
    </source>
</evidence>
<evidence type="ECO:0000256" key="5">
    <source>
        <dbReference type="ARBA" id="ARBA00010231"/>
    </source>
</evidence>
<evidence type="ECO:0000313" key="20">
    <source>
        <dbReference type="EMBL" id="EGQ20090.1"/>
    </source>
</evidence>
<dbReference type="InterPro" id="IPR005841">
    <property type="entry name" value="Alpha-D-phosphohexomutase_SF"/>
</dbReference>
<dbReference type="PANTHER" id="PTHR45745:SF1">
    <property type="entry name" value="PHOSPHOGLUCOMUTASE 2B-RELATED"/>
    <property type="match status" value="1"/>
</dbReference>
<keyword evidence="11 20" id="KW-0413">Isomerase</keyword>
<keyword evidence="7" id="KW-0119">Carbohydrate metabolism</keyword>
<dbReference type="CDD" id="cd05799">
    <property type="entry name" value="PGM2"/>
    <property type="match status" value="1"/>
</dbReference>
<dbReference type="InterPro" id="IPR005845">
    <property type="entry name" value="A-D-PHexomutase_a/b/a-II"/>
</dbReference>
<dbReference type="eggNOG" id="COG1109">
    <property type="taxonomic scope" value="Bacteria"/>
</dbReference>
<dbReference type="GO" id="GO:0004614">
    <property type="term" value="F:phosphoglucomutase activity"/>
    <property type="evidence" value="ECO:0007669"/>
    <property type="project" value="UniProtKB-EC"/>
</dbReference>
<dbReference type="InterPro" id="IPR005843">
    <property type="entry name" value="A-D-PHexomutase_C"/>
</dbReference>
<evidence type="ECO:0000256" key="12">
    <source>
        <dbReference type="ARBA" id="ARBA00039995"/>
    </source>
</evidence>
<evidence type="ECO:0000256" key="10">
    <source>
        <dbReference type="ARBA" id="ARBA00022842"/>
    </source>
</evidence>
<gene>
    <name evidence="20" type="primary">pgm2</name>
    <name evidence="20" type="ORF">HMPREF9372_3633</name>
</gene>
<dbReference type="EC" id="5.4.2.2" evidence="6"/>
<dbReference type="HOGENOM" id="CLU_016950_0_0_9"/>
<name>F9DXV2_9BACL</name>
<dbReference type="SUPFAM" id="SSF55957">
    <property type="entry name" value="Phosphoglucomutase, C-terminal domain"/>
    <property type="match status" value="1"/>
</dbReference>
<evidence type="ECO:0000259" key="18">
    <source>
        <dbReference type="Pfam" id="PF02879"/>
    </source>
</evidence>
<keyword evidence="9 15" id="KW-0479">Metal-binding</keyword>
<evidence type="ECO:0000256" key="9">
    <source>
        <dbReference type="ARBA" id="ARBA00022723"/>
    </source>
</evidence>
<dbReference type="InterPro" id="IPR005844">
    <property type="entry name" value="A-D-PHexomutase_a/b/a-I"/>
</dbReference>
<reference evidence="20 21" key="1">
    <citation type="submission" date="2011-04" db="EMBL/GenBank/DDBJ databases">
        <authorList>
            <person name="Muzny D."/>
            <person name="Qin X."/>
            <person name="Deng J."/>
            <person name="Jiang H."/>
            <person name="Liu Y."/>
            <person name="Qu J."/>
            <person name="Song X.-Z."/>
            <person name="Zhang L."/>
            <person name="Thornton R."/>
            <person name="Coyle M."/>
            <person name="Francisco L."/>
            <person name="Jackson L."/>
            <person name="Javaid M."/>
            <person name="Korchina V."/>
            <person name="Kovar C."/>
            <person name="Mata R."/>
            <person name="Mathew T."/>
            <person name="Ngo R."/>
            <person name="Nguyen L."/>
            <person name="Nguyen N."/>
            <person name="Okwuonu G."/>
            <person name="Ongeri F."/>
            <person name="Pham C."/>
            <person name="Simmons D."/>
            <person name="Wilczek-Boney K."/>
            <person name="Hale W."/>
            <person name="Jakkamsetti A."/>
            <person name="Pham P."/>
            <person name="Ruth R."/>
            <person name="San Lucas F."/>
            <person name="Warren J."/>
            <person name="Zhang J."/>
            <person name="Zhao Z."/>
            <person name="Zhou C."/>
            <person name="Zhu D."/>
            <person name="Lee S."/>
            <person name="Bess C."/>
            <person name="Blankenburg K."/>
            <person name="Forbes L."/>
            <person name="Fu Q."/>
            <person name="Gubbala S."/>
            <person name="Hirani K."/>
            <person name="Jayaseelan J.C."/>
            <person name="Lara F."/>
            <person name="Munidasa M."/>
            <person name="Palculict T."/>
            <person name="Patil S."/>
            <person name="Pu L.-L."/>
            <person name="Saada N."/>
            <person name="Tang L."/>
            <person name="Weissenberger G."/>
            <person name="Zhu Y."/>
            <person name="Hemphill L."/>
            <person name="Shang Y."/>
            <person name="Youmans B."/>
            <person name="Ayvaz T."/>
            <person name="Ross M."/>
            <person name="Santibanez J."/>
            <person name="Aqrawi P."/>
            <person name="Gross S."/>
            <person name="Joshi V."/>
            <person name="Fowler G."/>
            <person name="Nazareth L."/>
            <person name="Reid J."/>
            <person name="Worley K."/>
            <person name="Petrosino J."/>
            <person name="Highlander S."/>
            <person name="Gibbs R."/>
        </authorList>
    </citation>
    <scope>NUCLEOTIDE SEQUENCE [LARGE SCALE GENOMIC DNA]</scope>
    <source>
        <strain evidence="20 21">2681</strain>
    </source>
</reference>